<comment type="subcellular location">
    <subcellularLocation>
        <location evidence="1">Membrane</location>
        <topology evidence="1">Multi-pass membrane protein</topology>
    </subcellularLocation>
</comment>
<dbReference type="Proteomes" id="UP001596116">
    <property type="component" value="Unassembled WGS sequence"/>
</dbReference>
<feature type="transmembrane region" description="Helical" evidence="8">
    <location>
        <begin position="117"/>
        <end position="138"/>
    </location>
</feature>
<proteinExistence type="inferred from homology"/>
<feature type="transmembrane region" description="Helical" evidence="8">
    <location>
        <begin position="224"/>
        <end position="243"/>
    </location>
</feature>
<dbReference type="EMBL" id="JBHPON010000001">
    <property type="protein sequence ID" value="MFC6035562.1"/>
    <property type="molecule type" value="Genomic_DNA"/>
</dbReference>
<comment type="similarity">
    <text evidence="2 7">Belongs to the CDS family.</text>
</comment>
<keyword evidence="10" id="KW-1185">Reference proteome</keyword>
<evidence type="ECO:0000256" key="6">
    <source>
        <dbReference type="ARBA" id="ARBA00023136"/>
    </source>
</evidence>
<evidence type="ECO:0000256" key="8">
    <source>
        <dbReference type="SAM" id="Phobius"/>
    </source>
</evidence>
<feature type="transmembrane region" description="Helical" evidence="8">
    <location>
        <begin position="249"/>
        <end position="269"/>
    </location>
</feature>
<evidence type="ECO:0000256" key="3">
    <source>
        <dbReference type="ARBA" id="ARBA00022679"/>
    </source>
</evidence>
<keyword evidence="4 7" id="KW-0812">Transmembrane</keyword>
<dbReference type="RefSeq" id="WP_379879068.1">
    <property type="nucleotide sequence ID" value="NZ_JBHPON010000001.1"/>
</dbReference>
<dbReference type="PANTHER" id="PTHR43535:SF1">
    <property type="entry name" value="PHOSPHATIDATE CYTIDYLYLTRANSFERASE"/>
    <property type="match status" value="1"/>
</dbReference>
<dbReference type="PANTHER" id="PTHR43535">
    <property type="entry name" value="PHOSPHATIDATE CYTIDYLYLTRANSFERASE"/>
    <property type="match status" value="1"/>
</dbReference>
<feature type="transmembrane region" description="Helical" evidence="8">
    <location>
        <begin position="145"/>
        <end position="163"/>
    </location>
</feature>
<keyword evidence="7 9" id="KW-0548">Nucleotidyltransferase</keyword>
<comment type="catalytic activity">
    <reaction evidence="7">
        <text>a 1,2-diacyl-sn-glycero-3-phosphate + CTP + H(+) = a CDP-1,2-diacyl-sn-glycerol + diphosphate</text>
        <dbReference type="Rhea" id="RHEA:16229"/>
        <dbReference type="ChEBI" id="CHEBI:15378"/>
        <dbReference type="ChEBI" id="CHEBI:33019"/>
        <dbReference type="ChEBI" id="CHEBI:37563"/>
        <dbReference type="ChEBI" id="CHEBI:58332"/>
        <dbReference type="ChEBI" id="CHEBI:58608"/>
        <dbReference type="EC" id="2.7.7.41"/>
    </reaction>
</comment>
<keyword evidence="6 8" id="KW-0472">Membrane</keyword>
<evidence type="ECO:0000256" key="2">
    <source>
        <dbReference type="ARBA" id="ARBA00010185"/>
    </source>
</evidence>
<feature type="transmembrane region" description="Helical" evidence="8">
    <location>
        <begin position="12"/>
        <end position="31"/>
    </location>
</feature>
<reference evidence="9 10" key="1">
    <citation type="submission" date="2024-09" db="EMBL/GenBank/DDBJ databases">
        <authorList>
            <person name="Zhang Z.-H."/>
        </authorList>
    </citation>
    <scope>NUCLEOTIDE SEQUENCE [LARGE SCALE GENOMIC DNA]</scope>
    <source>
        <strain evidence="9 10">HHTR114</strain>
    </source>
</reference>
<protein>
    <recommendedName>
        <fullName evidence="7">Phosphatidate cytidylyltransferase</fullName>
        <ecNumber evidence="7">2.7.7.41</ecNumber>
    </recommendedName>
</protein>
<evidence type="ECO:0000256" key="5">
    <source>
        <dbReference type="ARBA" id="ARBA00022989"/>
    </source>
</evidence>
<dbReference type="EC" id="2.7.7.41" evidence="7"/>
<name>A0ABW1KYA5_9PROT</name>
<dbReference type="InterPro" id="IPR000374">
    <property type="entry name" value="PC_trans"/>
</dbReference>
<dbReference type="PROSITE" id="PS01315">
    <property type="entry name" value="CDS"/>
    <property type="match status" value="1"/>
</dbReference>
<gene>
    <name evidence="9" type="ORF">ACFMB1_08415</name>
</gene>
<evidence type="ECO:0000256" key="4">
    <source>
        <dbReference type="ARBA" id="ARBA00022692"/>
    </source>
</evidence>
<evidence type="ECO:0000313" key="9">
    <source>
        <dbReference type="EMBL" id="MFC6035562.1"/>
    </source>
</evidence>
<feature type="transmembrane region" description="Helical" evidence="8">
    <location>
        <begin position="183"/>
        <end position="203"/>
    </location>
</feature>
<keyword evidence="5 8" id="KW-1133">Transmembrane helix</keyword>
<comment type="pathway">
    <text evidence="7">Phospholipid metabolism; CDP-diacylglycerol biosynthesis; CDP-diacylglycerol from sn-glycerol 3-phosphate: step 3/3.</text>
</comment>
<dbReference type="Pfam" id="PF01148">
    <property type="entry name" value="CTP_transf_1"/>
    <property type="match status" value="1"/>
</dbReference>
<dbReference type="GO" id="GO:0004605">
    <property type="term" value="F:phosphatidate cytidylyltransferase activity"/>
    <property type="evidence" value="ECO:0007669"/>
    <property type="project" value="UniProtKB-EC"/>
</dbReference>
<evidence type="ECO:0000256" key="7">
    <source>
        <dbReference type="RuleBase" id="RU003938"/>
    </source>
</evidence>
<accession>A0ABW1KYA5</accession>
<evidence type="ECO:0000313" key="10">
    <source>
        <dbReference type="Proteomes" id="UP001596116"/>
    </source>
</evidence>
<evidence type="ECO:0000256" key="1">
    <source>
        <dbReference type="ARBA" id="ARBA00004141"/>
    </source>
</evidence>
<comment type="caution">
    <text evidence="9">The sequence shown here is derived from an EMBL/GenBank/DDBJ whole genome shotgun (WGS) entry which is preliminary data.</text>
</comment>
<organism evidence="9 10">
    <name type="scientific">Hyphococcus aureus</name>
    <dbReference type="NCBI Taxonomy" id="2666033"/>
    <lineage>
        <taxon>Bacteria</taxon>
        <taxon>Pseudomonadati</taxon>
        <taxon>Pseudomonadota</taxon>
        <taxon>Alphaproteobacteria</taxon>
        <taxon>Parvularculales</taxon>
        <taxon>Parvularculaceae</taxon>
        <taxon>Hyphococcus</taxon>
    </lineage>
</organism>
<keyword evidence="3 7" id="KW-0808">Transferase</keyword>
<feature type="transmembrane region" description="Helical" evidence="8">
    <location>
        <begin position="93"/>
        <end position="111"/>
    </location>
</feature>
<sequence>MRIPDALPDNVFYAIAVIYGLLVIASIAVAVMKRTRPGEGTAELSRRVTSWWFMITIFAIAIVTNRIVSTVFLAFVTFLAFKEYLSLIPTRRVDRLILLFAYWTIPFQFYFAHRNEYGHFLTFIPVWTFLFIPMAMTLAGKTEGFLRAVGTISWGLMITVFALSHTAMLLSTDKALAGPAGGAGLLLFLVALTQFNDVAQFTWGKLFGKHKIVPKVSPKKTWEGFIGGLSSTIIAAAVAGPFLTSMPFYYAAVAGGIIAIAGFLGDITISAFKRDLGVKDSGGLIPGHGGILDRVDSLTYAAPVFYHAMHFFVFSGRV</sequence>
<feature type="transmembrane region" description="Helical" evidence="8">
    <location>
        <begin position="51"/>
        <end position="81"/>
    </location>
</feature>